<protein>
    <recommendedName>
        <fullName evidence="3">PUA domain-containing protein</fullName>
    </recommendedName>
</protein>
<dbReference type="PIRSF" id="PIRSF017190">
    <property type="entry name" value="Rbsml_synth_fac_NIP7"/>
    <property type="match status" value="1"/>
</dbReference>
<dbReference type="InterPro" id="IPR015947">
    <property type="entry name" value="PUA-like_sf"/>
</dbReference>
<dbReference type="InterPro" id="IPR036974">
    <property type="entry name" value="PUA_sf"/>
</dbReference>
<dbReference type="SUPFAM" id="SSF88697">
    <property type="entry name" value="PUA domain-like"/>
    <property type="match status" value="1"/>
</dbReference>
<dbReference type="GO" id="GO:0003723">
    <property type="term" value="F:RNA binding"/>
    <property type="evidence" value="ECO:0007669"/>
    <property type="project" value="InterPro"/>
</dbReference>
<feature type="non-terminal residue" evidence="4">
    <location>
        <position position="191"/>
    </location>
</feature>
<dbReference type="InterPro" id="IPR016686">
    <property type="entry name" value="Ribosomal_synth_fac_NIP7"/>
</dbReference>
<proteinExistence type="inferred from homology"/>
<organism evidence="4">
    <name type="scientific">marine sediment metagenome</name>
    <dbReference type="NCBI Taxonomy" id="412755"/>
    <lineage>
        <taxon>unclassified sequences</taxon>
        <taxon>metagenomes</taxon>
        <taxon>ecological metagenomes</taxon>
    </lineage>
</organism>
<evidence type="ECO:0000256" key="2">
    <source>
        <dbReference type="ARBA" id="ARBA00022517"/>
    </source>
</evidence>
<dbReference type="InterPro" id="IPR002478">
    <property type="entry name" value="PUA"/>
</dbReference>
<dbReference type="GO" id="GO:0005634">
    <property type="term" value="C:nucleus"/>
    <property type="evidence" value="ECO:0007669"/>
    <property type="project" value="InterPro"/>
</dbReference>
<feature type="domain" description="PUA" evidence="3">
    <location>
        <begin position="112"/>
        <end position="191"/>
    </location>
</feature>
<dbReference type="InterPro" id="IPR005155">
    <property type="entry name" value="UPF0113_PUA"/>
</dbReference>
<comment type="similarity">
    <text evidence="1">Belongs to the NIP7 family.</text>
</comment>
<accession>X1CTF3</accession>
<dbReference type="Gene3D" id="2.30.130.10">
    <property type="entry name" value="PUA domain"/>
    <property type="match status" value="1"/>
</dbReference>
<name>X1CTF3_9ZZZZ</name>
<dbReference type="CDD" id="cd21151">
    <property type="entry name" value="PUA_Nip7-like"/>
    <property type="match status" value="1"/>
</dbReference>
<dbReference type="SMART" id="SM00359">
    <property type="entry name" value="PUA"/>
    <property type="match status" value="1"/>
</dbReference>
<evidence type="ECO:0000313" key="4">
    <source>
        <dbReference type="EMBL" id="GAG87476.1"/>
    </source>
</evidence>
<reference evidence="4" key="1">
    <citation type="journal article" date="2014" name="Front. Microbiol.">
        <title>High frequency of phylogenetically diverse reductive dehalogenase-homologous genes in deep subseafloor sedimentary metagenomes.</title>
        <authorList>
            <person name="Kawai M."/>
            <person name="Futagami T."/>
            <person name="Toyoda A."/>
            <person name="Takaki Y."/>
            <person name="Nishi S."/>
            <person name="Hori S."/>
            <person name="Arai W."/>
            <person name="Tsubouchi T."/>
            <person name="Morono Y."/>
            <person name="Uchiyama I."/>
            <person name="Ito T."/>
            <person name="Fujiyama A."/>
            <person name="Inagaki F."/>
            <person name="Takami H."/>
        </authorList>
    </citation>
    <scope>NUCLEOTIDE SEQUENCE</scope>
    <source>
        <strain evidence="4">Expedition CK06-06</strain>
    </source>
</reference>
<dbReference type="Pfam" id="PF03657">
    <property type="entry name" value="UPF0113"/>
    <property type="match status" value="1"/>
</dbReference>
<dbReference type="GO" id="GO:0042255">
    <property type="term" value="P:ribosome assembly"/>
    <property type="evidence" value="ECO:0007669"/>
    <property type="project" value="InterPro"/>
</dbReference>
<keyword evidence="2" id="KW-0690">Ribosome biogenesis</keyword>
<dbReference type="EMBL" id="BART01018224">
    <property type="protein sequence ID" value="GAG87476.1"/>
    <property type="molecule type" value="Genomic_DNA"/>
</dbReference>
<gene>
    <name evidence="4" type="ORF">S01H4_34442</name>
</gene>
<sequence>MPNFEEIFRKLNKNEKKIVKDSLYHISNKIWKYILEEKYEIYIKISELRQNKNTPELFLIPQQLESEINKIKKLAAIKFSGIPFGFIKNKRLFLSLEAAELFFNLHKIDPRNILILNENGEKSVLYGNTIKKAMILNISSEIRTNKIVFLINKNQEFLGLGLLKVNYEKFRKLKNKDNVALNLVDKGAYLR</sequence>
<dbReference type="AlphaFoldDB" id="X1CTF3"/>
<dbReference type="PROSITE" id="PS50890">
    <property type="entry name" value="PUA"/>
    <property type="match status" value="1"/>
</dbReference>
<comment type="caution">
    <text evidence="4">The sequence shown here is derived from an EMBL/GenBank/DDBJ whole genome shotgun (WGS) entry which is preliminary data.</text>
</comment>
<evidence type="ECO:0000256" key="1">
    <source>
        <dbReference type="ARBA" id="ARBA00009895"/>
    </source>
</evidence>
<evidence type="ECO:0000259" key="3">
    <source>
        <dbReference type="SMART" id="SM00359"/>
    </source>
</evidence>